<name>A0A8K1FB18_PYTOL</name>
<keyword evidence="2" id="KW-0479">Metal-binding</keyword>
<evidence type="ECO:0000256" key="6">
    <source>
        <dbReference type="ARBA" id="ARBA00023004"/>
    </source>
</evidence>
<dbReference type="Proteomes" id="UP000794436">
    <property type="component" value="Unassembled WGS sequence"/>
</dbReference>
<dbReference type="GO" id="GO:0008198">
    <property type="term" value="F:ferrous iron binding"/>
    <property type="evidence" value="ECO:0007669"/>
    <property type="project" value="TreeGrafter"/>
</dbReference>
<sequence length="284" mass="32285">MALMRMRTNAVRALRRVGSTPRASVFMKTSTQRSFSSDADYSDISVLPLFADDAVRDAIQNGLKNDGFCVLKGFAGDEVARLMREESERLYEEGYMFPSKSTDEHGREMVKPNVFATELDGHEWELAPTILDYTRSVVLQAPVVLNHMFPHLKMSQRTYGTKLAVSLGGGSKYPKHCDNSGLPDQRKVTMVYYLNPHWDESQGGELRIYTKDKGIQVVPPVADTLAMFWSDQVVHDVLPTLSDTYEKDQRRYALTLWLVSDNVTEIVNPRDPLYALRQEHFPTE</sequence>
<dbReference type="InterPro" id="IPR005123">
    <property type="entry name" value="Oxoglu/Fe-dep_dioxygenase_dom"/>
</dbReference>
<keyword evidence="9" id="KW-1185">Reference proteome</keyword>
<keyword evidence="6" id="KW-0408">Iron</keyword>
<dbReference type="GO" id="GO:0031543">
    <property type="term" value="F:peptidyl-proline dioxygenase activity"/>
    <property type="evidence" value="ECO:0007669"/>
    <property type="project" value="TreeGrafter"/>
</dbReference>
<accession>A0A8K1FB18</accession>
<evidence type="ECO:0000313" key="8">
    <source>
        <dbReference type="EMBL" id="TMW56805.1"/>
    </source>
</evidence>
<keyword evidence="3" id="KW-0847">Vitamin C</keyword>
<reference evidence="8" key="1">
    <citation type="submission" date="2019-03" db="EMBL/GenBank/DDBJ databases">
        <title>Long read genome sequence of the mycoparasitic Pythium oligandrum ATCC 38472 isolated from sugarbeet rhizosphere.</title>
        <authorList>
            <person name="Gaulin E."/>
        </authorList>
    </citation>
    <scope>NUCLEOTIDE SEQUENCE</scope>
    <source>
        <strain evidence="8">ATCC 38472_TT</strain>
    </source>
</reference>
<dbReference type="SUPFAM" id="SSF51197">
    <property type="entry name" value="Clavaminate synthase-like"/>
    <property type="match status" value="1"/>
</dbReference>
<protein>
    <recommendedName>
        <fullName evidence="7">Fe2OG dioxygenase domain-containing protein</fullName>
    </recommendedName>
</protein>
<evidence type="ECO:0000313" key="9">
    <source>
        <dbReference type="Proteomes" id="UP000794436"/>
    </source>
</evidence>
<dbReference type="AlphaFoldDB" id="A0A8K1FB18"/>
<dbReference type="GO" id="GO:0071456">
    <property type="term" value="P:cellular response to hypoxia"/>
    <property type="evidence" value="ECO:0007669"/>
    <property type="project" value="TreeGrafter"/>
</dbReference>
<dbReference type="Pfam" id="PF13640">
    <property type="entry name" value="2OG-FeII_Oxy_3"/>
    <property type="match status" value="1"/>
</dbReference>
<comment type="caution">
    <text evidence="8">The sequence shown here is derived from an EMBL/GenBank/DDBJ whole genome shotgun (WGS) entry which is preliminary data.</text>
</comment>
<dbReference type="PANTHER" id="PTHR12907:SF26">
    <property type="entry name" value="HIF PROLYL HYDROXYLASE, ISOFORM C"/>
    <property type="match status" value="1"/>
</dbReference>
<proteinExistence type="predicted"/>
<dbReference type="InterPro" id="IPR006620">
    <property type="entry name" value="Pro_4_hyd_alph"/>
</dbReference>
<dbReference type="GO" id="GO:0031418">
    <property type="term" value="F:L-ascorbic acid binding"/>
    <property type="evidence" value="ECO:0007669"/>
    <property type="project" value="UniProtKB-KW"/>
</dbReference>
<dbReference type="InterPro" id="IPR044862">
    <property type="entry name" value="Pro_4_hyd_alph_FE2OG_OXY"/>
</dbReference>
<keyword evidence="4" id="KW-0223">Dioxygenase</keyword>
<organism evidence="8 9">
    <name type="scientific">Pythium oligandrum</name>
    <name type="common">Mycoparasitic fungus</name>
    <dbReference type="NCBI Taxonomy" id="41045"/>
    <lineage>
        <taxon>Eukaryota</taxon>
        <taxon>Sar</taxon>
        <taxon>Stramenopiles</taxon>
        <taxon>Oomycota</taxon>
        <taxon>Peronosporomycetes</taxon>
        <taxon>Pythiales</taxon>
        <taxon>Pythiaceae</taxon>
        <taxon>Pythium</taxon>
    </lineage>
</organism>
<gene>
    <name evidence="8" type="ORF">Poli38472_006815</name>
</gene>
<evidence type="ECO:0000256" key="5">
    <source>
        <dbReference type="ARBA" id="ARBA00023002"/>
    </source>
</evidence>
<dbReference type="PROSITE" id="PS51471">
    <property type="entry name" value="FE2OG_OXY"/>
    <property type="match status" value="1"/>
</dbReference>
<evidence type="ECO:0000256" key="3">
    <source>
        <dbReference type="ARBA" id="ARBA00022896"/>
    </source>
</evidence>
<dbReference type="InterPro" id="IPR051559">
    <property type="entry name" value="HIF_prolyl_hydroxylases"/>
</dbReference>
<dbReference type="SMART" id="SM00702">
    <property type="entry name" value="P4Hc"/>
    <property type="match status" value="1"/>
</dbReference>
<dbReference type="EMBL" id="SPLM01000145">
    <property type="protein sequence ID" value="TMW56805.1"/>
    <property type="molecule type" value="Genomic_DNA"/>
</dbReference>
<evidence type="ECO:0000256" key="2">
    <source>
        <dbReference type="ARBA" id="ARBA00022723"/>
    </source>
</evidence>
<feature type="domain" description="Fe2OG dioxygenase" evidence="7">
    <location>
        <begin position="150"/>
        <end position="260"/>
    </location>
</feature>
<evidence type="ECO:0000256" key="1">
    <source>
        <dbReference type="ARBA" id="ARBA00001961"/>
    </source>
</evidence>
<dbReference type="Gene3D" id="2.60.120.620">
    <property type="entry name" value="q2cbj1_9rhob like domain"/>
    <property type="match status" value="1"/>
</dbReference>
<evidence type="ECO:0000259" key="7">
    <source>
        <dbReference type="PROSITE" id="PS51471"/>
    </source>
</evidence>
<evidence type="ECO:0000256" key="4">
    <source>
        <dbReference type="ARBA" id="ARBA00022964"/>
    </source>
</evidence>
<dbReference type="OrthoDB" id="5952526at2759"/>
<dbReference type="PANTHER" id="PTHR12907">
    <property type="entry name" value="EGL NINE HOMOLOG-RELATED"/>
    <property type="match status" value="1"/>
</dbReference>
<comment type="cofactor">
    <cofactor evidence="1">
        <name>L-ascorbate</name>
        <dbReference type="ChEBI" id="CHEBI:38290"/>
    </cofactor>
</comment>
<keyword evidence="5" id="KW-0560">Oxidoreductase</keyword>